<feature type="transmembrane region" description="Helical" evidence="1">
    <location>
        <begin position="126"/>
        <end position="142"/>
    </location>
</feature>
<dbReference type="EMBL" id="LCJR01000010">
    <property type="protein sequence ID" value="KKT82181.1"/>
    <property type="molecule type" value="Genomic_DNA"/>
</dbReference>
<proteinExistence type="predicted"/>
<keyword evidence="1" id="KW-1133">Transmembrane helix</keyword>
<evidence type="ECO:0000256" key="1">
    <source>
        <dbReference type="SAM" id="Phobius"/>
    </source>
</evidence>
<feature type="transmembrane region" description="Helical" evidence="1">
    <location>
        <begin position="7"/>
        <end position="29"/>
    </location>
</feature>
<name>A0A0G1KEP8_9BACT</name>
<evidence type="ECO:0000313" key="2">
    <source>
        <dbReference type="EMBL" id="KKT82181.1"/>
    </source>
</evidence>
<keyword evidence="1" id="KW-0812">Transmembrane</keyword>
<comment type="caution">
    <text evidence="2">The sequence shown here is derived from an EMBL/GenBank/DDBJ whole genome shotgun (WGS) entry which is preliminary data.</text>
</comment>
<dbReference type="AlphaFoldDB" id="A0A0G1KEP8"/>
<keyword evidence="1" id="KW-0472">Membrane</keyword>
<dbReference type="Proteomes" id="UP000034032">
    <property type="component" value="Unassembled WGS sequence"/>
</dbReference>
<gene>
    <name evidence="2" type="ORF">UW79_C0010G0018</name>
</gene>
<feature type="transmembrane region" description="Helical" evidence="1">
    <location>
        <begin position="65"/>
        <end position="83"/>
    </location>
</feature>
<accession>A0A0G1KEP8</accession>
<protein>
    <submittedName>
        <fullName evidence="2">Uncharacterized protein</fullName>
    </submittedName>
</protein>
<feature type="transmembrane region" description="Helical" evidence="1">
    <location>
        <begin position="89"/>
        <end position="106"/>
    </location>
</feature>
<reference evidence="2 3" key="1">
    <citation type="journal article" date="2015" name="Nature">
        <title>rRNA introns, odd ribosomes, and small enigmatic genomes across a large radiation of phyla.</title>
        <authorList>
            <person name="Brown C.T."/>
            <person name="Hug L.A."/>
            <person name="Thomas B.C."/>
            <person name="Sharon I."/>
            <person name="Castelle C.J."/>
            <person name="Singh A."/>
            <person name="Wilkins M.J."/>
            <person name="Williams K.H."/>
            <person name="Banfield J.F."/>
        </authorList>
    </citation>
    <scope>NUCLEOTIDE SEQUENCE [LARGE SCALE GENOMIC DNA]</scope>
</reference>
<evidence type="ECO:0000313" key="3">
    <source>
        <dbReference type="Proteomes" id="UP000034032"/>
    </source>
</evidence>
<feature type="transmembrane region" description="Helical" evidence="1">
    <location>
        <begin position="41"/>
        <end position="60"/>
    </location>
</feature>
<organism evidence="2 3">
    <name type="scientific">Candidatus Yanofskybacteria bacterium GW2011_GWA2_44_9</name>
    <dbReference type="NCBI Taxonomy" id="1619025"/>
    <lineage>
        <taxon>Bacteria</taxon>
        <taxon>Candidatus Yanofskyibacteriota</taxon>
    </lineage>
</organism>
<feature type="transmembrane region" description="Helical" evidence="1">
    <location>
        <begin position="214"/>
        <end position="243"/>
    </location>
</feature>
<sequence>MTKTHKLVIWLVITAFLAGFFWLWAYEWLQGSLFESNNLHLRMWAALTVLVGFVSAGFILFQRYLFALFAGMLAGLSFMFFFGINPLNFISSAAILLLFFHAQANIKEELAQRTKINARMAIRRSVMPLILSVFLLVSFGAYQSPAIKSFENINRLPSSSEKFISTIVGAVVRDFAGGALDPSLESQATDQVSRQLIDQANVFLEPYFQYAPPAIAFALFLILWGLSWIFMWLSLASGVIFFYMFKKMRWFRIEEKDVKAEVLTV</sequence>